<reference evidence="2" key="1">
    <citation type="journal article" date="2015" name="Nat. Commun.">
        <title>Lucilia cuprina genome unlocks parasitic fly biology to underpin future interventions.</title>
        <authorList>
            <person name="Anstead C.A."/>
            <person name="Korhonen P.K."/>
            <person name="Young N.D."/>
            <person name="Hall R.S."/>
            <person name="Jex A.R."/>
            <person name="Murali S.C."/>
            <person name="Hughes D.S."/>
            <person name="Lee S.F."/>
            <person name="Perry T."/>
            <person name="Stroehlein A.J."/>
            <person name="Ansell B.R."/>
            <person name="Breugelmans B."/>
            <person name="Hofmann A."/>
            <person name="Qu J."/>
            <person name="Dugan S."/>
            <person name="Lee S.L."/>
            <person name="Chao H."/>
            <person name="Dinh H."/>
            <person name="Han Y."/>
            <person name="Doddapaneni H.V."/>
            <person name="Worley K.C."/>
            <person name="Muzny D.M."/>
            <person name="Ioannidis P."/>
            <person name="Waterhouse R.M."/>
            <person name="Zdobnov E.M."/>
            <person name="James P.J."/>
            <person name="Bagnall N.H."/>
            <person name="Kotze A.C."/>
            <person name="Gibbs R.A."/>
            <person name="Richards S."/>
            <person name="Batterham P."/>
            <person name="Gasser R.B."/>
        </authorList>
    </citation>
    <scope>NUCLEOTIDE SEQUENCE [LARGE SCALE GENOMIC DNA]</scope>
    <source>
        <strain evidence="2">LS</strain>
        <tissue evidence="2">Full body</tissue>
    </source>
</reference>
<protein>
    <submittedName>
        <fullName evidence="2">Uncharacterized protein</fullName>
    </submittedName>
</protein>
<evidence type="ECO:0000313" key="3">
    <source>
        <dbReference type="Proteomes" id="UP000037069"/>
    </source>
</evidence>
<dbReference type="EMBL" id="JRES01001261">
    <property type="protein sequence ID" value="KNC24115.1"/>
    <property type="molecule type" value="Genomic_DNA"/>
</dbReference>
<dbReference type="AlphaFoldDB" id="A0A0L0BVM7"/>
<feature type="signal peptide" evidence="1">
    <location>
        <begin position="1"/>
        <end position="19"/>
    </location>
</feature>
<dbReference type="PANTHER" id="PTHR12336:SF0">
    <property type="entry name" value="ADULT CUTICLE PROTEIN 1-RELATED"/>
    <property type="match status" value="1"/>
</dbReference>
<gene>
    <name evidence="2" type="ORF">FF38_08879</name>
</gene>
<proteinExistence type="predicted"/>
<dbReference type="InterPro" id="IPR031874">
    <property type="entry name" value="Cuticle_Acp1"/>
</dbReference>
<dbReference type="PANTHER" id="PTHR12336">
    <property type="entry name" value="ADULT CUTICLE PROTEIN 1-RELATED"/>
    <property type="match status" value="1"/>
</dbReference>
<evidence type="ECO:0000256" key="1">
    <source>
        <dbReference type="SAM" id="SignalP"/>
    </source>
</evidence>
<keyword evidence="1" id="KW-0732">Signal</keyword>
<dbReference type="OrthoDB" id="7743350at2759"/>
<accession>A0A0L0BVM7</accession>
<dbReference type="Proteomes" id="UP000037069">
    <property type="component" value="Unassembled WGS sequence"/>
</dbReference>
<name>A0A0L0BVM7_LUCCU</name>
<organism evidence="2 3">
    <name type="scientific">Lucilia cuprina</name>
    <name type="common">Green bottle fly</name>
    <name type="synonym">Australian sheep blowfly</name>
    <dbReference type="NCBI Taxonomy" id="7375"/>
    <lineage>
        <taxon>Eukaryota</taxon>
        <taxon>Metazoa</taxon>
        <taxon>Ecdysozoa</taxon>
        <taxon>Arthropoda</taxon>
        <taxon>Hexapoda</taxon>
        <taxon>Insecta</taxon>
        <taxon>Pterygota</taxon>
        <taxon>Neoptera</taxon>
        <taxon>Endopterygota</taxon>
        <taxon>Diptera</taxon>
        <taxon>Brachycera</taxon>
        <taxon>Muscomorpha</taxon>
        <taxon>Oestroidea</taxon>
        <taxon>Calliphoridae</taxon>
        <taxon>Luciliinae</taxon>
        <taxon>Lucilia</taxon>
    </lineage>
</organism>
<comment type="caution">
    <text evidence="2">The sequence shown here is derived from an EMBL/GenBank/DDBJ whole genome shotgun (WGS) entry which is preliminary data.</text>
</comment>
<dbReference type="STRING" id="7375.A0A0L0BVM7"/>
<feature type="chain" id="PRO_5005535323" evidence="1">
    <location>
        <begin position="20"/>
        <end position="515"/>
    </location>
</feature>
<evidence type="ECO:0000313" key="2">
    <source>
        <dbReference type="EMBL" id="KNC24115.1"/>
    </source>
</evidence>
<sequence length="515" mass="49792">MKFAIVTLFTLALALGVQSSIIPWGGVVTQIAGHPLAHTSVISPLGLPLGAVALGHHGPAAVAVHSPASVAVHAPVAVPHAISAAVHVPAAVPHAVHVPAVVHGAGSYVAKTRGAIHTAPLAGHLNSVANVNFAIVTLFTLALALGVQSSIIPLGGVVTQIAGHPLAHTSVISPLGLPLGAIALGHHGPAAVAVHPPAAVAVHSVPAAVHVPAAVPAAVHVPAVVHGAGSYVAKTRGAIHTAPLAGHLNSVANFAIVTLFTLALALGVQSSIIPLGGVVTQIAGHPLAHTSVISPLGLPLGAVALGHHGPAAVAVHSPASVAVHAPVAVPHAISAAVHVPAAVPAAVHVPAVVHGAGSYVAKTRSAIHTAPLAGHLNSVANVNFAIVTLFTLALALGIQSSVIPLGGVVTQIAGGPLAHTAVVSPLGLPLGAIALGHGPAAISVHPPAAVAVHAPVALPAAVPAAVHVPAHVPAVAVHGSGSYVAKTRGAIHTAPLAGHLNSVANVNVAPAPGTI</sequence>
<dbReference type="Pfam" id="PF15955">
    <property type="entry name" value="Cuticle_4"/>
    <property type="match status" value="4"/>
</dbReference>
<dbReference type="OMA" id="FCTIFYL"/>
<keyword evidence="3" id="KW-1185">Reference proteome</keyword>